<evidence type="ECO:0000256" key="3">
    <source>
        <dbReference type="ARBA" id="ARBA00023027"/>
    </source>
</evidence>
<keyword evidence="4" id="KW-0456">Lyase</keyword>
<keyword evidence="2" id="KW-0210">Decarboxylase</keyword>
<dbReference type="Gene3D" id="3.40.50.720">
    <property type="entry name" value="NAD(P)-binding Rossmann-like Domain"/>
    <property type="match status" value="1"/>
</dbReference>
<dbReference type="GO" id="GO:0042732">
    <property type="term" value="P:D-xylose metabolic process"/>
    <property type="evidence" value="ECO:0007669"/>
    <property type="project" value="InterPro"/>
</dbReference>
<dbReference type="PANTHER" id="PTHR43078:SF6">
    <property type="entry name" value="UDP-GLUCURONIC ACID DECARBOXYLASE 1"/>
    <property type="match status" value="1"/>
</dbReference>
<evidence type="ECO:0000256" key="1">
    <source>
        <dbReference type="ARBA" id="ARBA00001911"/>
    </source>
</evidence>
<dbReference type="RefSeq" id="WP_107820587.1">
    <property type="nucleotide sequence ID" value="NZ_QAAD01000001.1"/>
</dbReference>
<feature type="transmembrane region" description="Helical" evidence="5">
    <location>
        <begin position="31"/>
        <end position="51"/>
    </location>
</feature>
<dbReference type="OrthoDB" id="9810015at2"/>
<keyword evidence="8" id="KW-1185">Reference proteome</keyword>
<reference evidence="7 8" key="1">
    <citation type="submission" date="2018-04" db="EMBL/GenBank/DDBJ databases">
        <title>Genomic Encyclopedia of Archaeal and Bacterial Type Strains, Phase II (KMG-II): from individual species to whole genera.</title>
        <authorList>
            <person name="Goeker M."/>
        </authorList>
    </citation>
    <scope>NUCLEOTIDE SEQUENCE [LARGE SCALE GENOMIC DNA]</scope>
    <source>
        <strain evidence="7 8">DSM 28823</strain>
    </source>
</reference>
<dbReference type="GO" id="GO:0048040">
    <property type="term" value="F:UDP-glucuronate decarboxylase activity"/>
    <property type="evidence" value="ECO:0007669"/>
    <property type="project" value="TreeGrafter"/>
</dbReference>
<evidence type="ECO:0000313" key="8">
    <source>
        <dbReference type="Proteomes" id="UP000243525"/>
    </source>
</evidence>
<comment type="caution">
    <text evidence="7">The sequence shown here is derived from an EMBL/GenBank/DDBJ whole genome shotgun (WGS) entry which is preliminary data.</text>
</comment>
<sequence>MINFQHPIIQHDLEELYETSINWEPLQNKTVLITGATGMLASYLSFMFLFLNEKYNYNIRLFLLARNKQKLKQLFGQPDHAINFLIQDVCSPIELHAEVDYIFHAAGAASPYQINNDPTGIIKANTIGTLNVLELARSKNTQKILFTSTREVYGKVTNTNKINENEMGVLDPLDERSCYPESKRIAESLLKSYSLQYGISFNSLRIAHTYGPGMRTHNDGRVMADFFNSILNKQPIQLHASGTAERAFCYLTDTLQAVFRILLQGQDNHAYNIANESEPIRIADLARLLQKVSGNHQPVLIPPQDQTPKGYCNYERTQLDTRKVEELGWKPAISLNEGIRRTLKSFCR</sequence>
<dbReference type="InterPro" id="IPR001509">
    <property type="entry name" value="Epimerase_deHydtase"/>
</dbReference>
<gene>
    <name evidence="7" type="ORF">C8N47_101135</name>
</gene>
<proteinExistence type="predicted"/>
<dbReference type="Proteomes" id="UP000243525">
    <property type="component" value="Unassembled WGS sequence"/>
</dbReference>
<keyword evidence="5" id="KW-0812">Transmembrane</keyword>
<evidence type="ECO:0000256" key="5">
    <source>
        <dbReference type="SAM" id="Phobius"/>
    </source>
</evidence>
<dbReference type="AlphaFoldDB" id="A0A2T5C6E2"/>
<comment type="cofactor">
    <cofactor evidence="1">
        <name>NAD(+)</name>
        <dbReference type="ChEBI" id="CHEBI:57540"/>
    </cofactor>
</comment>
<dbReference type="Pfam" id="PF01370">
    <property type="entry name" value="Epimerase"/>
    <property type="match status" value="1"/>
</dbReference>
<dbReference type="GO" id="GO:0005737">
    <property type="term" value="C:cytoplasm"/>
    <property type="evidence" value="ECO:0007669"/>
    <property type="project" value="TreeGrafter"/>
</dbReference>
<dbReference type="InterPro" id="IPR044516">
    <property type="entry name" value="UXS-like"/>
</dbReference>
<dbReference type="InterPro" id="IPR036291">
    <property type="entry name" value="NAD(P)-bd_dom_sf"/>
</dbReference>
<feature type="domain" description="NAD-dependent epimerase/dehydratase" evidence="6">
    <location>
        <begin position="31"/>
        <end position="274"/>
    </location>
</feature>
<evidence type="ECO:0000259" key="6">
    <source>
        <dbReference type="Pfam" id="PF01370"/>
    </source>
</evidence>
<evidence type="ECO:0000256" key="2">
    <source>
        <dbReference type="ARBA" id="ARBA00022793"/>
    </source>
</evidence>
<evidence type="ECO:0000313" key="7">
    <source>
        <dbReference type="EMBL" id="PTN10486.1"/>
    </source>
</evidence>
<dbReference type="PANTHER" id="PTHR43078">
    <property type="entry name" value="UDP-GLUCURONIC ACID DECARBOXYLASE-RELATED"/>
    <property type="match status" value="1"/>
</dbReference>
<evidence type="ECO:0000256" key="4">
    <source>
        <dbReference type="ARBA" id="ARBA00023239"/>
    </source>
</evidence>
<dbReference type="EMBL" id="QAAD01000001">
    <property type="protein sequence ID" value="PTN10486.1"/>
    <property type="molecule type" value="Genomic_DNA"/>
</dbReference>
<keyword evidence="5" id="KW-0472">Membrane</keyword>
<keyword evidence="3" id="KW-0520">NAD</keyword>
<accession>A0A2T5C6E2</accession>
<protein>
    <submittedName>
        <fullName evidence="7">Nucleoside-diphosphate-sugar epimerase</fullName>
    </submittedName>
</protein>
<dbReference type="GO" id="GO:0070403">
    <property type="term" value="F:NAD+ binding"/>
    <property type="evidence" value="ECO:0007669"/>
    <property type="project" value="InterPro"/>
</dbReference>
<name>A0A2T5C6E2_9BACT</name>
<dbReference type="SUPFAM" id="SSF51735">
    <property type="entry name" value="NAD(P)-binding Rossmann-fold domains"/>
    <property type="match status" value="1"/>
</dbReference>
<keyword evidence="5" id="KW-1133">Transmembrane helix</keyword>
<organism evidence="7 8">
    <name type="scientific">Mangrovibacterium marinum</name>
    <dbReference type="NCBI Taxonomy" id="1639118"/>
    <lineage>
        <taxon>Bacteria</taxon>
        <taxon>Pseudomonadati</taxon>
        <taxon>Bacteroidota</taxon>
        <taxon>Bacteroidia</taxon>
        <taxon>Marinilabiliales</taxon>
        <taxon>Prolixibacteraceae</taxon>
        <taxon>Mangrovibacterium</taxon>
    </lineage>
</organism>